<evidence type="ECO:0000256" key="4">
    <source>
        <dbReference type="ARBA" id="ARBA00022722"/>
    </source>
</evidence>
<evidence type="ECO:0000256" key="2">
    <source>
        <dbReference type="ARBA" id="ARBA00022679"/>
    </source>
</evidence>
<dbReference type="CDD" id="cd01647">
    <property type="entry name" value="RT_LTR"/>
    <property type="match status" value="1"/>
</dbReference>
<dbReference type="GO" id="GO:0004519">
    <property type="term" value="F:endonuclease activity"/>
    <property type="evidence" value="ECO:0007669"/>
    <property type="project" value="UniProtKB-KW"/>
</dbReference>
<dbReference type="GO" id="GO:0008233">
    <property type="term" value="F:peptidase activity"/>
    <property type="evidence" value="ECO:0007669"/>
    <property type="project" value="UniProtKB-KW"/>
</dbReference>
<dbReference type="GO" id="GO:0003964">
    <property type="term" value="F:RNA-directed DNA polymerase activity"/>
    <property type="evidence" value="ECO:0007669"/>
    <property type="project" value="UniProtKB-KW"/>
</dbReference>
<evidence type="ECO:0000256" key="6">
    <source>
        <dbReference type="ARBA" id="ARBA00022801"/>
    </source>
</evidence>
<dbReference type="InterPro" id="IPR000477">
    <property type="entry name" value="RT_dom"/>
</dbReference>
<dbReference type="InterPro" id="IPR043502">
    <property type="entry name" value="DNA/RNA_pol_sf"/>
</dbReference>
<sequence length="123" mass="14258">MTAGYHQMRMSQEDEYKTAFKTHHGHYQFRVMPFGLTNAPATFQCAMNDILGPFLRKFVLVFLDDILIYSPTLETHLFHLKQMLEQLRAHKFFLKKSKCSFAQNSLEYLGHIISDQGVATDPS</sequence>
<dbReference type="Gene3D" id="3.30.70.270">
    <property type="match status" value="1"/>
</dbReference>
<dbReference type="GO" id="GO:0006508">
    <property type="term" value="P:proteolysis"/>
    <property type="evidence" value="ECO:0007669"/>
    <property type="project" value="UniProtKB-KW"/>
</dbReference>
<dbReference type="PANTHER" id="PTHR24559:SF450">
    <property type="entry name" value="RNA-DIRECTED DNA POLYMERASE HOMOLOG"/>
    <property type="match status" value="1"/>
</dbReference>
<organism evidence="9">
    <name type="scientific">Arundo donax</name>
    <name type="common">Giant reed</name>
    <name type="synonym">Donax arundinaceus</name>
    <dbReference type="NCBI Taxonomy" id="35708"/>
    <lineage>
        <taxon>Eukaryota</taxon>
        <taxon>Viridiplantae</taxon>
        <taxon>Streptophyta</taxon>
        <taxon>Embryophyta</taxon>
        <taxon>Tracheophyta</taxon>
        <taxon>Spermatophyta</taxon>
        <taxon>Magnoliopsida</taxon>
        <taxon>Liliopsida</taxon>
        <taxon>Poales</taxon>
        <taxon>Poaceae</taxon>
        <taxon>PACMAD clade</taxon>
        <taxon>Arundinoideae</taxon>
        <taxon>Arundineae</taxon>
        <taxon>Arundo</taxon>
    </lineage>
</organism>
<dbReference type="InterPro" id="IPR043128">
    <property type="entry name" value="Rev_trsase/Diguanyl_cyclase"/>
</dbReference>
<evidence type="ECO:0000313" key="9">
    <source>
        <dbReference type="EMBL" id="JAD72896.1"/>
    </source>
</evidence>
<evidence type="ECO:0000256" key="7">
    <source>
        <dbReference type="ARBA" id="ARBA00022918"/>
    </source>
</evidence>
<dbReference type="FunFam" id="3.10.10.10:FF:000007">
    <property type="entry name" value="Retrovirus-related Pol polyprotein from transposon 17.6-like Protein"/>
    <property type="match status" value="1"/>
</dbReference>
<protein>
    <recommendedName>
        <fullName evidence="8">Reverse transcriptase domain-containing protein</fullName>
    </recommendedName>
</protein>
<keyword evidence="7" id="KW-0695">RNA-directed DNA polymerase</keyword>
<dbReference type="SUPFAM" id="SSF56672">
    <property type="entry name" value="DNA/RNA polymerases"/>
    <property type="match status" value="1"/>
</dbReference>
<reference evidence="9" key="1">
    <citation type="submission" date="2014-09" db="EMBL/GenBank/DDBJ databases">
        <authorList>
            <person name="Magalhaes I.L.F."/>
            <person name="Oliveira U."/>
            <person name="Santos F.R."/>
            <person name="Vidigal T.H.D.A."/>
            <person name="Brescovit A.D."/>
            <person name="Santos A.J."/>
        </authorList>
    </citation>
    <scope>NUCLEOTIDE SEQUENCE</scope>
    <source>
        <tissue evidence="9">Shoot tissue taken approximately 20 cm above the soil surface</tissue>
    </source>
</reference>
<keyword evidence="3" id="KW-0548">Nucleotidyltransferase</keyword>
<keyword evidence="2" id="KW-0808">Transferase</keyword>
<keyword evidence="1" id="KW-0645">Protease</keyword>
<proteinExistence type="predicted"/>
<evidence type="ECO:0000256" key="3">
    <source>
        <dbReference type="ARBA" id="ARBA00022695"/>
    </source>
</evidence>
<dbReference type="EMBL" id="GBRH01224999">
    <property type="protein sequence ID" value="JAD72896.1"/>
    <property type="molecule type" value="Transcribed_RNA"/>
</dbReference>
<name>A0A0A9CBD2_ARUDO</name>
<evidence type="ECO:0000256" key="1">
    <source>
        <dbReference type="ARBA" id="ARBA00022670"/>
    </source>
</evidence>
<keyword evidence="6" id="KW-0378">Hydrolase</keyword>
<reference evidence="9" key="2">
    <citation type="journal article" date="2015" name="Data Brief">
        <title>Shoot transcriptome of the giant reed, Arundo donax.</title>
        <authorList>
            <person name="Barrero R.A."/>
            <person name="Guerrero F.D."/>
            <person name="Moolhuijzen P."/>
            <person name="Goolsby J.A."/>
            <person name="Tidwell J."/>
            <person name="Bellgard S.E."/>
            <person name="Bellgard M.I."/>
        </authorList>
    </citation>
    <scope>NUCLEOTIDE SEQUENCE</scope>
    <source>
        <tissue evidence="9">Shoot tissue taken approximately 20 cm above the soil surface</tissue>
    </source>
</reference>
<dbReference type="InterPro" id="IPR053134">
    <property type="entry name" value="RNA-dir_DNA_polymerase"/>
</dbReference>
<dbReference type="FunFam" id="3.30.70.270:FF:000003">
    <property type="entry name" value="Transposon Ty3-G Gag-Pol polyprotein"/>
    <property type="match status" value="1"/>
</dbReference>
<feature type="domain" description="Reverse transcriptase" evidence="8">
    <location>
        <begin position="1"/>
        <end position="113"/>
    </location>
</feature>
<keyword evidence="4" id="KW-0540">Nuclease</keyword>
<dbReference type="PANTHER" id="PTHR24559">
    <property type="entry name" value="TRANSPOSON TY3-I GAG-POL POLYPROTEIN"/>
    <property type="match status" value="1"/>
</dbReference>
<accession>A0A0A9CBD2</accession>
<dbReference type="Pfam" id="PF00078">
    <property type="entry name" value="RVT_1"/>
    <property type="match status" value="1"/>
</dbReference>
<keyword evidence="5" id="KW-0255">Endonuclease</keyword>
<evidence type="ECO:0000259" key="8">
    <source>
        <dbReference type="PROSITE" id="PS50878"/>
    </source>
</evidence>
<dbReference type="AlphaFoldDB" id="A0A0A9CBD2"/>
<evidence type="ECO:0000256" key="5">
    <source>
        <dbReference type="ARBA" id="ARBA00022759"/>
    </source>
</evidence>
<dbReference type="PROSITE" id="PS50878">
    <property type="entry name" value="RT_POL"/>
    <property type="match status" value="1"/>
</dbReference>